<dbReference type="InterPro" id="IPR006129">
    <property type="entry name" value="AdhesinB"/>
</dbReference>
<dbReference type="PRINTS" id="PR00691">
    <property type="entry name" value="ADHESINB"/>
</dbReference>
<dbReference type="PANTHER" id="PTHR42953:SF3">
    <property type="entry name" value="HIGH-AFFINITY ZINC UPTAKE SYSTEM PROTEIN ZNUA"/>
    <property type="match status" value="1"/>
</dbReference>
<dbReference type="InterPro" id="IPR006127">
    <property type="entry name" value="ZnuA-like"/>
</dbReference>
<dbReference type="Proteomes" id="UP000008139">
    <property type="component" value="Chromosome"/>
</dbReference>
<protein>
    <submittedName>
        <fullName evidence="4">ABC-type metal ion transporter, periplasmic subunit</fullName>
    </submittedName>
</protein>
<dbReference type="eggNOG" id="COG0803">
    <property type="taxonomic scope" value="Bacteria"/>
</dbReference>
<gene>
    <name evidence="4" type="ordered locus">Hipma_1040</name>
</gene>
<organism evidence="4 5">
    <name type="scientific">Hippea maritima (strain ATCC 700847 / DSM 10411 / MH2)</name>
    <dbReference type="NCBI Taxonomy" id="760142"/>
    <lineage>
        <taxon>Bacteria</taxon>
        <taxon>Pseudomonadati</taxon>
        <taxon>Campylobacterota</taxon>
        <taxon>Desulfurellia</taxon>
        <taxon>Desulfurellales</taxon>
        <taxon>Hippeaceae</taxon>
        <taxon>Hippea</taxon>
    </lineage>
</organism>
<name>F2LW72_HIPMA</name>
<dbReference type="RefSeq" id="WP_013682045.1">
    <property type="nucleotide sequence ID" value="NC_015318.1"/>
</dbReference>
<keyword evidence="5" id="KW-1185">Reference proteome</keyword>
<sequence length="282" mass="31923">MKKTILAIFLFLFIGFNAFARLNVSSSIFIVSSLIKQIGGDRVNVSYVIPSSSNPHVFSPKPKELINFEKADLFVGVGFGFESWYDRVAFLRDNKRNIFLSDIYKSPLNAKRIGNKIIANPHIWLDVNFMKELGIPYIVQNMCNLDEKNCGFYRANARSLEESLSGFSRGFSRFKNICIVDVKPAFEYLLKSLGLKSCSVVIEKGNQSPTVGDLKRVFKHCRCKKGVVIYVSDKHLAEVLAKRLNYKPVCLNPLGSPDDDKTNSYVKLLSYDIGLLRESLIR</sequence>
<dbReference type="Pfam" id="PF01297">
    <property type="entry name" value="ZnuA"/>
    <property type="match status" value="1"/>
</dbReference>
<dbReference type="OrthoDB" id="9810636at2"/>
<proteinExistence type="inferred from homology"/>
<dbReference type="KEGG" id="hmr:Hipma_1040"/>
<dbReference type="Gene3D" id="3.40.50.1980">
    <property type="entry name" value="Nitrogenase molybdenum iron protein domain"/>
    <property type="match status" value="2"/>
</dbReference>
<dbReference type="GO" id="GO:0046872">
    <property type="term" value="F:metal ion binding"/>
    <property type="evidence" value="ECO:0007669"/>
    <property type="project" value="InterPro"/>
</dbReference>
<dbReference type="GO" id="GO:0007155">
    <property type="term" value="P:cell adhesion"/>
    <property type="evidence" value="ECO:0007669"/>
    <property type="project" value="InterPro"/>
</dbReference>
<evidence type="ECO:0000313" key="4">
    <source>
        <dbReference type="EMBL" id="AEA34006.1"/>
    </source>
</evidence>
<dbReference type="InParanoid" id="F2LW72"/>
<dbReference type="SUPFAM" id="SSF53807">
    <property type="entry name" value="Helical backbone' metal receptor"/>
    <property type="match status" value="1"/>
</dbReference>
<dbReference type="EMBL" id="CP002606">
    <property type="protein sequence ID" value="AEA34006.1"/>
    <property type="molecule type" value="Genomic_DNA"/>
</dbReference>
<reference evidence="4 5" key="1">
    <citation type="journal article" date="2011" name="Stand. Genomic Sci.">
        <title>Complete genome sequence of the thermophilic sulfur-reducer Hippea maritima type strain (MH(2)).</title>
        <authorList>
            <person name="Huntemann M."/>
            <person name="Lu M."/>
            <person name="Nolan M."/>
            <person name="Lapidus A."/>
            <person name="Lucas S."/>
            <person name="Hammon N."/>
            <person name="Deshpande S."/>
            <person name="Cheng J.F."/>
            <person name="Tapia R."/>
            <person name="Han C."/>
            <person name="Goodwin L."/>
            <person name="Pitluck S."/>
            <person name="Liolios K."/>
            <person name="Pagani I."/>
            <person name="Ivanova N."/>
            <person name="Ovchinikova G."/>
            <person name="Pati A."/>
            <person name="Chen A."/>
            <person name="Palaniappan K."/>
            <person name="Land M."/>
            <person name="Hauser L."/>
            <person name="Jeffries C.D."/>
            <person name="Detter J.C."/>
            <person name="Brambilla E.M."/>
            <person name="Rohde M."/>
            <person name="Spring S."/>
            <person name="Goker M."/>
            <person name="Woyke T."/>
            <person name="Bristow J."/>
            <person name="Eisen J.A."/>
            <person name="Markowitz V."/>
            <person name="Hugenholtz P."/>
            <person name="Kyrpides N.C."/>
            <person name="Klenk H.P."/>
            <person name="Mavromatis K."/>
        </authorList>
    </citation>
    <scope>NUCLEOTIDE SEQUENCE [LARGE SCALE GENOMIC DNA]</scope>
    <source>
        <strain evidence="5">ATCC 700847 / DSM 10411 / MH2</strain>
    </source>
</reference>
<evidence type="ECO:0000256" key="2">
    <source>
        <dbReference type="ARBA" id="ARBA00022448"/>
    </source>
</evidence>
<evidence type="ECO:0000313" key="5">
    <source>
        <dbReference type="Proteomes" id="UP000008139"/>
    </source>
</evidence>
<reference evidence="5" key="2">
    <citation type="submission" date="2011-03" db="EMBL/GenBank/DDBJ databases">
        <title>The complete genome of Hippea maritima DSM 10411.</title>
        <authorList>
            <consortium name="US DOE Joint Genome Institute (JGI-PGF)"/>
            <person name="Lucas S."/>
            <person name="Copeland A."/>
            <person name="Lapidus A."/>
            <person name="Bruce D."/>
            <person name="Goodwin L."/>
            <person name="Pitluck S."/>
            <person name="Peters L."/>
            <person name="Kyrpides N."/>
            <person name="Mavromatis K."/>
            <person name="Pagani I."/>
            <person name="Ivanova N."/>
            <person name="Mikhailova N."/>
            <person name="Lu M."/>
            <person name="Detter J.C."/>
            <person name="Tapia R."/>
            <person name="Han C."/>
            <person name="Land M."/>
            <person name="Hauser L."/>
            <person name="Markowitz V."/>
            <person name="Cheng J.-F."/>
            <person name="Hugenholtz P."/>
            <person name="Woyke T."/>
            <person name="Wu D."/>
            <person name="Spring S."/>
            <person name="Schroeder M."/>
            <person name="Brambilla E."/>
            <person name="Klenk H.-P."/>
            <person name="Eisen J.A."/>
        </authorList>
    </citation>
    <scope>NUCLEOTIDE SEQUENCE [LARGE SCALE GENOMIC DNA]</scope>
    <source>
        <strain evidence="5">ATCC 700847 / DSM 10411 / MH2</strain>
    </source>
</reference>
<dbReference type="InterPro" id="IPR050492">
    <property type="entry name" value="Bact_metal-bind_prot9"/>
</dbReference>
<evidence type="ECO:0000256" key="1">
    <source>
        <dbReference type="ARBA" id="ARBA00011028"/>
    </source>
</evidence>
<evidence type="ECO:0000256" key="3">
    <source>
        <dbReference type="ARBA" id="ARBA00022729"/>
    </source>
</evidence>
<keyword evidence="3" id="KW-0732">Signal</keyword>
<dbReference type="PANTHER" id="PTHR42953">
    <property type="entry name" value="HIGH-AFFINITY ZINC UPTAKE SYSTEM PROTEIN ZNUA-RELATED"/>
    <property type="match status" value="1"/>
</dbReference>
<dbReference type="AlphaFoldDB" id="F2LW72"/>
<dbReference type="HOGENOM" id="CLU_016838_1_0_7"/>
<dbReference type="GO" id="GO:0030001">
    <property type="term" value="P:metal ion transport"/>
    <property type="evidence" value="ECO:0007669"/>
    <property type="project" value="InterPro"/>
</dbReference>
<accession>F2LW72</accession>
<keyword evidence="2" id="KW-0813">Transport</keyword>
<comment type="similarity">
    <text evidence="1">Belongs to the bacterial solute-binding protein 9 family.</text>
</comment>
<dbReference type="STRING" id="760142.Hipma_1040"/>